<dbReference type="InterPro" id="IPR016181">
    <property type="entry name" value="Acyl_CoA_acyltransferase"/>
</dbReference>
<gene>
    <name evidence="3" type="ORF">NCTC11401_03110</name>
    <name evidence="2" type="ORF">SAMN05421777_10758</name>
</gene>
<protein>
    <submittedName>
        <fullName evidence="2">Acetyltransferase involved in cellulose biosynthesis, CelD/BcsL family</fullName>
    </submittedName>
    <submittedName>
        <fullName evidence="3">Protein involved in cellulose biosynthesis (CelD)</fullName>
    </submittedName>
</protein>
<dbReference type="Proteomes" id="UP000186808">
    <property type="component" value="Unassembled WGS sequence"/>
</dbReference>
<dbReference type="SUPFAM" id="SSF55729">
    <property type="entry name" value="Acyl-CoA N-acyltransferases (Nat)"/>
    <property type="match status" value="1"/>
</dbReference>
<dbReference type="Pfam" id="PF13480">
    <property type="entry name" value="Acetyltransf_6"/>
    <property type="match status" value="1"/>
</dbReference>
<dbReference type="Proteomes" id="UP000254374">
    <property type="component" value="Unassembled WGS sequence"/>
</dbReference>
<dbReference type="AlphaFoldDB" id="A0A377GN76"/>
<evidence type="ECO:0000313" key="5">
    <source>
        <dbReference type="Proteomes" id="UP000254374"/>
    </source>
</evidence>
<evidence type="ECO:0000313" key="3">
    <source>
        <dbReference type="EMBL" id="STO26256.1"/>
    </source>
</evidence>
<dbReference type="STRING" id="464.Lgor_0826"/>
<dbReference type="Gene3D" id="3.40.630.30">
    <property type="match status" value="1"/>
</dbReference>
<feature type="domain" description="BioF2-like acetyltransferase" evidence="1">
    <location>
        <begin position="163"/>
        <end position="309"/>
    </location>
</feature>
<name>A0A377GN76_9GAMM</name>
<evidence type="ECO:0000259" key="1">
    <source>
        <dbReference type="Pfam" id="PF13480"/>
    </source>
</evidence>
<organism evidence="3 5">
    <name type="scientific">Fluoribacter gormanii</name>
    <dbReference type="NCBI Taxonomy" id="464"/>
    <lineage>
        <taxon>Bacteria</taxon>
        <taxon>Pseudomonadati</taxon>
        <taxon>Pseudomonadota</taxon>
        <taxon>Gammaproteobacteria</taxon>
        <taxon>Legionellales</taxon>
        <taxon>Legionellaceae</taxon>
        <taxon>Fluoribacter</taxon>
    </lineage>
</organism>
<proteinExistence type="predicted"/>
<keyword evidence="4" id="KW-1185">Reference proteome</keyword>
<evidence type="ECO:0000313" key="4">
    <source>
        <dbReference type="Proteomes" id="UP000186808"/>
    </source>
</evidence>
<reference evidence="3 5" key="2">
    <citation type="submission" date="2018-06" db="EMBL/GenBank/DDBJ databases">
        <authorList>
            <consortium name="Pathogen Informatics"/>
            <person name="Doyle S."/>
        </authorList>
    </citation>
    <scope>NUCLEOTIDE SEQUENCE [LARGE SCALE GENOMIC DNA]</scope>
    <source>
        <strain evidence="3 5">NCTC11401</strain>
    </source>
</reference>
<dbReference type="EMBL" id="FTNL01000007">
    <property type="protein sequence ID" value="SIR15196.1"/>
    <property type="molecule type" value="Genomic_DNA"/>
</dbReference>
<reference evidence="2 4" key="1">
    <citation type="submission" date="2017-01" db="EMBL/GenBank/DDBJ databases">
        <authorList>
            <person name="Varghese N."/>
            <person name="Submissions S."/>
        </authorList>
    </citation>
    <scope>NUCLEOTIDE SEQUENCE [LARGE SCALE GENOMIC DNA]</scope>
    <source>
        <strain evidence="2 4">ATCC 33342</strain>
    </source>
</reference>
<evidence type="ECO:0000313" key="2">
    <source>
        <dbReference type="EMBL" id="SIR15196.1"/>
    </source>
</evidence>
<accession>A0A377GN76</accession>
<sequence length="353" mass="40851">MIEIIHDLEELKFLASSWNELAKRFKNPLLLNEWFAACAATYQPEQLQIIVSKSSKGIDAIAPLVLVKNHGIKRLELLGSFLYEPSGLIYRNEKTLQELIEFIIKLKVPIILTGLRSDSLEVSTLLKMNKKGCFVLKRDGFLSPVLSINTSWNLFQTNLSSTKKYNLRRKRKNAEAQVGKIEVEEITPSISKLPYYFNLFTQIEASGWKGRNGTAILCDSRMQKFLSLYCEEKAKQGALKFFFLKINHKIAGALLRIKDFNRLWSIKTAYNEAYAKYSPGVLLEYEAIRYSFEQGLEALEFLGQDDPWKNYWTNDKHQYLTIRIYPFTLMGQMSLGLDGFFFLMNKLFQRAKK</sequence>
<dbReference type="InterPro" id="IPR038740">
    <property type="entry name" value="BioF2-like_GNAT_dom"/>
</dbReference>
<dbReference type="RefSeq" id="WP_162262995.1">
    <property type="nucleotide sequence ID" value="NZ_CAAAIX010000005.1"/>
</dbReference>
<dbReference type="EMBL" id="UGGV01000001">
    <property type="protein sequence ID" value="STO26256.1"/>
    <property type="molecule type" value="Genomic_DNA"/>
</dbReference>